<gene>
    <name evidence="4" type="ORF">CALVIDRAFT_390391</name>
</gene>
<organism evidence="4 5">
    <name type="scientific">Calocera viscosa (strain TUFC12733)</name>
    <dbReference type="NCBI Taxonomy" id="1330018"/>
    <lineage>
        <taxon>Eukaryota</taxon>
        <taxon>Fungi</taxon>
        <taxon>Dikarya</taxon>
        <taxon>Basidiomycota</taxon>
        <taxon>Agaricomycotina</taxon>
        <taxon>Dacrymycetes</taxon>
        <taxon>Dacrymycetales</taxon>
        <taxon>Dacrymycetaceae</taxon>
        <taxon>Calocera</taxon>
    </lineage>
</organism>
<name>A0A167GIK4_CALVF</name>
<feature type="domain" description="Homeobox" evidence="3">
    <location>
        <begin position="20"/>
        <end position="73"/>
    </location>
</feature>
<evidence type="ECO:0000256" key="1">
    <source>
        <dbReference type="PROSITE-ProRule" id="PRU00108"/>
    </source>
</evidence>
<dbReference type="InterPro" id="IPR009057">
    <property type="entry name" value="Homeodomain-like_sf"/>
</dbReference>
<dbReference type="CDD" id="cd00086">
    <property type="entry name" value="homeodomain"/>
    <property type="match status" value="1"/>
</dbReference>
<reference evidence="4 5" key="1">
    <citation type="journal article" date="2016" name="Mol. Biol. Evol.">
        <title>Comparative Genomics of Early-Diverging Mushroom-Forming Fungi Provides Insights into the Origins of Lignocellulose Decay Capabilities.</title>
        <authorList>
            <person name="Nagy L.G."/>
            <person name="Riley R."/>
            <person name="Tritt A."/>
            <person name="Adam C."/>
            <person name="Daum C."/>
            <person name="Floudas D."/>
            <person name="Sun H."/>
            <person name="Yadav J.S."/>
            <person name="Pangilinan J."/>
            <person name="Larsson K.H."/>
            <person name="Matsuura K."/>
            <person name="Barry K."/>
            <person name="Labutti K."/>
            <person name="Kuo R."/>
            <person name="Ohm R.A."/>
            <person name="Bhattacharya S.S."/>
            <person name="Shirouzu T."/>
            <person name="Yoshinaga Y."/>
            <person name="Martin F.M."/>
            <person name="Grigoriev I.V."/>
            <person name="Hibbett D.S."/>
        </authorList>
    </citation>
    <scope>NUCLEOTIDE SEQUENCE [LARGE SCALE GENOMIC DNA]</scope>
    <source>
        <strain evidence="4 5">TUFC12733</strain>
    </source>
</reference>
<dbReference type="Gene3D" id="1.10.10.60">
    <property type="entry name" value="Homeodomain-like"/>
    <property type="match status" value="1"/>
</dbReference>
<dbReference type="Proteomes" id="UP000076738">
    <property type="component" value="Unassembled WGS sequence"/>
</dbReference>
<accession>A0A167GIK4</accession>
<evidence type="ECO:0000313" key="5">
    <source>
        <dbReference type="Proteomes" id="UP000076738"/>
    </source>
</evidence>
<keyword evidence="1" id="KW-0238">DNA-binding</keyword>
<evidence type="ECO:0000259" key="3">
    <source>
        <dbReference type="PROSITE" id="PS50071"/>
    </source>
</evidence>
<feature type="compositionally biased region" description="Low complexity" evidence="2">
    <location>
        <begin position="188"/>
        <end position="201"/>
    </location>
</feature>
<dbReference type="InterPro" id="IPR001356">
    <property type="entry name" value="HD"/>
</dbReference>
<feature type="DNA-binding region" description="Homeobox" evidence="1">
    <location>
        <begin position="22"/>
        <end position="74"/>
    </location>
</feature>
<comment type="subcellular location">
    <subcellularLocation>
        <location evidence="1">Nucleus</location>
    </subcellularLocation>
</comment>
<sequence length="454" mass="50047">MSVYPTLSGVPIVAYEENVLPTKELQTLRGAFFRNCYPSKKDKEELSRQLGAKFPVEYISKWFKEERELCRSPVYLESDVIPTKTRLQLKQFSDKYREAAIRSQEERKTNEEVRKSQEAAHITNMIRRKLADDENPRIATIAAWAKELGIDSTKCQHHITRLLEGELAVIDSAQSPSTGRQPLTGSHTALPLTPTATLSPQTPYSLPPVLDPQEEAMIGSRPLVLRIPEGKRNIFGQAQNGGQPLLSEKLHSSMYLSPISPKPPIPETSTSRISEIVGLGMQAAAESDQADSSVQFPPIYNSSTSKRHSDSMPSPPDGFTARHPYVDSEASRGRQGTSSQAGERRAIFKPDNAPPIPAHIAIAVPQDSTEARVPRTATFTREQAVTRFGTSRQQRDENTTGKSPTTLDEVLGMAKVTADKAARVDNWWKTGSLAHLGFRPPSPDQARASTCSGP</sequence>
<evidence type="ECO:0000256" key="2">
    <source>
        <dbReference type="SAM" id="MobiDB-lite"/>
    </source>
</evidence>
<feature type="region of interest" description="Disordered" evidence="2">
    <location>
        <begin position="174"/>
        <end position="201"/>
    </location>
</feature>
<feature type="region of interest" description="Disordered" evidence="2">
    <location>
        <begin position="284"/>
        <end position="343"/>
    </location>
</feature>
<feature type="compositionally biased region" description="Low complexity" evidence="2">
    <location>
        <begin position="284"/>
        <end position="293"/>
    </location>
</feature>
<feature type="region of interest" description="Disordered" evidence="2">
    <location>
        <begin position="435"/>
        <end position="454"/>
    </location>
</feature>
<evidence type="ECO:0000313" key="4">
    <source>
        <dbReference type="EMBL" id="KZO90598.1"/>
    </source>
</evidence>
<dbReference type="GO" id="GO:0005634">
    <property type="term" value="C:nucleus"/>
    <property type="evidence" value="ECO:0007669"/>
    <property type="project" value="UniProtKB-SubCell"/>
</dbReference>
<dbReference type="AlphaFoldDB" id="A0A167GIK4"/>
<proteinExistence type="predicted"/>
<dbReference type="EMBL" id="KV417338">
    <property type="protein sequence ID" value="KZO90598.1"/>
    <property type="molecule type" value="Genomic_DNA"/>
</dbReference>
<protein>
    <recommendedName>
        <fullName evidence="3">Homeobox domain-containing protein</fullName>
    </recommendedName>
</protein>
<keyword evidence="5" id="KW-1185">Reference proteome</keyword>
<dbReference type="GO" id="GO:0003677">
    <property type="term" value="F:DNA binding"/>
    <property type="evidence" value="ECO:0007669"/>
    <property type="project" value="UniProtKB-UniRule"/>
</dbReference>
<dbReference type="PROSITE" id="PS50071">
    <property type="entry name" value="HOMEOBOX_2"/>
    <property type="match status" value="1"/>
</dbReference>
<feature type="compositionally biased region" description="Polar residues" evidence="2">
    <location>
        <begin position="174"/>
        <end position="187"/>
    </location>
</feature>
<dbReference type="SUPFAM" id="SSF46689">
    <property type="entry name" value="Homeodomain-like"/>
    <property type="match status" value="1"/>
</dbReference>
<keyword evidence="1" id="KW-0539">Nucleus</keyword>
<keyword evidence="1" id="KW-0371">Homeobox</keyword>